<keyword evidence="3" id="KW-1185">Reference proteome</keyword>
<evidence type="ECO:0008006" key="4">
    <source>
        <dbReference type="Google" id="ProtNLM"/>
    </source>
</evidence>
<dbReference type="RefSeq" id="WP_188377176.1">
    <property type="nucleotide sequence ID" value="NZ_BMEL01000002.1"/>
</dbReference>
<dbReference type="Pfam" id="PF11518">
    <property type="entry name" value="DUF3221"/>
    <property type="match status" value="1"/>
</dbReference>
<comment type="caution">
    <text evidence="2">The sequence shown here is derived from an EMBL/GenBank/DDBJ whole genome shotgun (WGS) entry which is preliminary data.</text>
</comment>
<reference evidence="2" key="2">
    <citation type="submission" date="2020-09" db="EMBL/GenBank/DDBJ databases">
        <authorList>
            <person name="Sun Q."/>
            <person name="Zhou Y."/>
        </authorList>
    </citation>
    <scope>NUCLEOTIDE SEQUENCE</scope>
    <source>
        <strain evidence="2">CGMCC 1.12153</strain>
    </source>
</reference>
<evidence type="ECO:0000313" key="3">
    <source>
        <dbReference type="Proteomes" id="UP000660110"/>
    </source>
</evidence>
<gene>
    <name evidence="2" type="ORF">GCM10010954_18240</name>
</gene>
<proteinExistence type="predicted"/>
<dbReference type="EMBL" id="BMEL01000002">
    <property type="protein sequence ID" value="GGF19817.1"/>
    <property type="molecule type" value="Genomic_DNA"/>
</dbReference>
<organism evidence="2 3">
    <name type="scientific">Halobacillus andaensis</name>
    <dbReference type="NCBI Taxonomy" id="1176239"/>
    <lineage>
        <taxon>Bacteria</taxon>
        <taxon>Bacillati</taxon>
        <taxon>Bacillota</taxon>
        <taxon>Bacilli</taxon>
        <taxon>Bacillales</taxon>
        <taxon>Bacillaceae</taxon>
        <taxon>Halobacillus</taxon>
    </lineage>
</organism>
<evidence type="ECO:0000256" key="1">
    <source>
        <dbReference type="SAM" id="MobiDB-lite"/>
    </source>
</evidence>
<name>A0A917B4H5_HALAA</name>
<accession>A0A917B4H5</accession>
<dbReference type="Proteomes" id="UP000660110">
    <property type="component" value="Unassembled WGS sequence"/>
</dbReference>
<sequence length="177" mass="19404">MRKKWWVLILIVMVACGTTDVEESDESSSDSTDETQEETTTYSGYVMDQNETSILVVDTIEPNGGEPIWVSGVDKDMWLGKKVQVTIDGPVAESTPMQGEAGEVTVVDTDQPDGADMNEAQALATALTEVDRGNALAVESLTYEEESDEWVVKMRSTVTESGSEKVIVPDENFEEQQ</sequence>
<dbReference type="AlphaFoldDB" id="A0A917B4H5"/>
<protein>
    <recommendedName>
        <fullName evidence="4">DUF3221 domain-containing protein</fullName>
    </recommendedName>
</protein>
<evidence type="ECO:0000313" key="2">
    <source>
        <dbReference type="EMBL" id="GGF19817.1"/>
    </source>
</evidence>
<feature type="region of interest" description="Disordered" evidence="1">
    <location>
        <begin position="19"/>
        <end position="44"/>
    </location>
</feature>
<dbReference type="PROSITE" id="PS51257">
    <property type="entry name" value="PROKAR_LIPOPROTEIN"/>
    <property type="match status" value="1"/>
</dbReference>
<reference evidence="2" key="1">
    <citation type="journal article" date="2014" name="Int. J. Syst. Evol. Microbiol.">
        <title>Complete genome sequence of Corynebacterium casei LMG S-19264T (=DSM 44701T), isolated from a smear-ripened cheese.</title>
        <authorList>
            <consortium name="US DOE Joint Genome Institute (JGI-PGF)"/>
            <person name="Walter F."/>
            <person name="Albersmeier A."/>
            <person name="Kalinowski J."/>
            <person name="Ruckert C."/>
        </authorList>
    </citation>
    <scope>NUCLEOTIDE SEQUENCE</scope>
    <source>
        <strain evidence="2">CGMCC 1.12153</strain>
    </source>
</reference>
<dbReference type="InterPro" id="IPR021598">
    <property type="entry name" value="DUF3221"/>
</dbReference>
<feature type="compositionally biased region" description="Acidic residues" evidence="1">
    <location>
        <begin position="20"/>
        <end position="37"/>
    </location>
</feature>